<name>A0A7Y7WKH7_9PSED</name>
<reference evidence="1 2" key="1">
    <citation type="submission" date="2020-04" db="EMBL/GenBank/DDBJ databases">
        <title>Molecular characterization of pseudomonads from Agaricus bisporus reveal novel blotch 2 pathogens in Western Europe.</title>
        <authorList>
            <person name="Taparia T."/>
            <person name="Krijger M."/>
            <person name="Haynes E."/>
            <person name="Elpinstone J.G."/>
            <person name="Noble R."/>
            <person name="Van Der Wolf J."/>
        </authorList>
    </citation>
    <scope>NUCLEOTIDE SEQUENCE [LARGE SCALE GENOMIC DNA]</scope>
    <source>
        <strain evidence="1 2">F1001</strain>
    </source>
</reference>
<evidence type="ECO:0000313" key="1">
    <source>
        <dbReference type="EMBL" id="NWB50901.1"/>
    </source>
</evidence>
<gene>
    <name evidence="1" type="ORF">HX829_30980</name>
</gene>
<accession>A0A7Y7WKH7</accession>
<comment type="caution">
    <text evidence="1">The sequence shown here is derived from an EMBL/GenBank/DDBJ whole genome shotgun (WGS) entry which is preliminary data.</text>
</comment>
<dbReference type="AlphaFoldDB" id="A0A7Y7WKH7"/>
<sequence length="73" mass="8498">MKWALVMESSVHGFYVSEIMESEDKPNYHPTHLRGWRWIAVNQGEEVRVGDIWHGQSFHPPEVGQEKDHGSLK</sequence>
<proteinExistence type="predicted"/>
<protein>
    <submittedName>
        <fullName evidence="1">Uncharacterized protein</fullName>
    </submittedName>
</protein>
<dbReference type="EMBL" id="JACAPU010000047">
    <property type="protein sequence ID" value="NWB50901.1"/>
    <property type="molecule type" value="Genomic_DNA"/>
</dbReference>
<dbReference type="Proteomes" id="UP000582981">
    <property type="component" value="Unassembled WGS sequence"/>
</dbReference>
<evidence type="ECO:0000313" key="2">
    <source>
        <dbReference type="Proteomes" id="UP000582981"/>
    </source>
</evidence>
<dbReference type="RefSeq" id="WP_100942560.1">
    <property type="nucleotide sequence ID" value="NZ_JACAPU010000047.1"/>
</dbReference>
<organism evidence="1 2">
    <name type="scientific">Pseudomonas gingeri</name>
    <dbReference type="NCBI Taxonomy" id="117681"/>
    <lineage>
        <taxon>Bacteria</taxon>
        <taxon>Pseudomonadati</taxon>
        <taxon>Pseudomonadota</taxon>
        <taxon>Gammaproteobacteria</taxon>
        <taxon>Pseudomonadales</taxon>
        <taxon>Pseudomonadaceae</taxon>
        <taxon>Pseudomonas</taxon>
    </lineage>
</organism>